<feature type="region of interest" description="Disordered" evidence="1">
    <location>
        <begin position="391"/>
        <end position="410"/>
    </location>
</feature>
<name>A0A843XGE6_COLES</name>
<accession>A0A843XGE6</accession>
<reference evidence="3" key="1">
    <citation type="submission" date="2017-07" db="EMBL/GenBank/DDBJ databases">
        <title>Taro Niue Genome Assembly and Annotation.</title>
        <authorList>
            <person name="Atibalentja N."/>
            <person name="Keating K."/>
            <person name="Fields C.J."/>
        </authorList>
    </citation>
    <scope>NUCLEOTIDE SEQUENCE</scope>
    <source>
        <strain evidence="3">Niue_2</strain>
        <tissue evidence="3">Leaf</tissue>
    </source>
</reference>
<dbReference type="EMBL" id="NMUH01008329">
    <property type="protein sequence ID" value="MQM18628.1"/>
    <property type="molecule type" value="Genomic_DNA"/>
</dbReference>
<protein>
    <recommendedName>
        <fullName evidence="2">Retrotransposon gag domain-containing protein</fullName>
    </recommendedName>
</protein>
<dbReference type="AlphaFoldDB" id="A0A843XGE6"/>
<proteinExistence type="predicted"/>
<evidence type="ECO:0000256" key="1">
    <source>
        <dbReference type="SAM" id="MobiDB-lite"/>
    </source>
</evidence>
<evidence type="ECO:0000313" key="4">
    <source>
        <dbReference type="Proteomes" id="UP000652761"/>
    </source>
</evidence>
<evidence type="ECO:0000259" key="2">
    <source>
        <dbReference type="Pfam" id="PF03732"/>
    </source>
</evidence>
<sequence length="428" mass="49301">NKGLTKIHPDIGPEAEPICTLCSPSLWGLKEVDEEEEFWTKEQGGEGDGSVEATRADAQFTWNEFKEHFNSKYFSEIVQERKASKFAALKQRNLTVAEYEAQFSRLARYANHLVSTERMKEKRFLNGLRPAYITQLAPLDIQTYLEMVKKAQLLEDATDLTDHIKGKMVKKEQTSRAPSRPTNGKKRPFSITDGPSQEQKPKVFAPSAPNNKPRCKHYDKLGHTTEECWRKMWLELWEMKRRSSGRRSTEEKELEQGISSSPRHKTLGFLKRVKGNRRAKVFFIGRPVEGVEVNPQPHSRDLWVKAPPIGHFEEVPTTTVEEVVAQNPNSMVRTIKEREDGVLVLTSEAHPYSPQVKASRRFPYRLLVQTRVAAEQIQHLQQCSSFLSVSPRDRRDWGGGGDDPDENTQRMIERIWESLTDIRMRMDQ</sequence>
<keyword evidence="4" id="KW-1185">Reference proteome</keyword>
<feature type="domain" description="Retrotransposon gag" evidence="2">
    <location>
        <begin position="51"/>
        <end position="130"/>
    </location>
</feature>
<comment type="caution">
    <text evidence="3">The sequence shown here is derived from an EMBL/GenBank/DDBJ whole genome shotgun (WGS) entry which is preliminary data.</text>
</comment>
<dbReference type="Proteomes" id="UP000652761">
    <property type="component" value="Unassembled WGS sequence"/>
</dbReference>
<organism evidence="3 4">
    <name type="scientific">Colocasia esculenta</name>
    <name type="common">Wild taro</name>
    <name type="synonym">Arum esculentum</name>
    <dbReference type="NCBI Taxonomy" id="4460"/>
    <lineage>
        <taxon>Eukaryota</taxon>
        <taxon>Viridiplantae</taxon>
        <taxon>Streptophyta</taxon>
        <taxon>Embryophyta</taxon>
        <taxon>Tracheophyta</taxon>
        <taxon>Spermatophyta</taxon>
        <taxon>Magnoliopsida</taxon>
        <taxon>Liliopsida</taxon>
        <taxon>Araceae</taxon>
        <taxon>Aroideae</taxon>
        <taxon>Colocasieae</taxon>
        <taxon>Colocasia</taxon>
    </lineage>
</organism>
<feature type="non-terminal residue" evidence="3">
    <location>
        <position position="1"/>
    </location>
</feature>
<evidence type="ECO:0000313" key="3">
    <source>
        <dbReference type="EMBL" id="MQM18628.1"/>
    </source>
</evidence>
<gene>
    <name evidence="3" type="ORF">Taro_051623</name>
</gene>
<dbReference type="InterPro" id="IPR005162">
    <property type="entry name" value="Retrotrans_gag_dom"/>
</dbReference>
<dbReference type="OrthoDB" id="786614at2759"/>
<feature type="region of interest" description="Disordered" evidence="1">
    <location>
        <begin position="167"/>
        <end position="211"/>
    </location>
</feature>
<dbReference type="Pfam" id="PF03732">
    <property type="entry name" value="Retrotrans_gag"/>
    <property type="match status" value="1"/>
</dbReference>